<dbReference type="InterPro" id="IPR040221">
    <property type="entry name" value="CDCA7/CDA7L"/>
</dbReference>
<accession>A0A9P0YZC6</accession>
<keyword evidence="13" id="KW-1185">Reference proteome</keyword>
<evidence type="ECO:0000256" key="9">
    <source>
        <dbReference type="ARBA" id="ARBA00023242"/>
    </source>
</evidence>
<proteinExistence type="predicted"/>
<dbReference type="Pfam" id="PF10497">
    <property type="entry name" value="zf-4CXXC_R1"/>
    <property type="match status" value="1"/>
</dbReference>
<evidence type="ECO:0000259" key="11">
    <source>
        <dbReference type="Pfam" id="PF10497"/>
    </source>
</evidence>
<keyword evidence="3" id="KW-0963">Cytoplasm</keyword>
<evidence type="ECO:0000256" key="1">
    <source>
        <dbReference type="ARBA" id="ARBA00004123"/>
    </source>
</evidence>
<evidence type="ECO:0000256" key="7">
    <source>
        <dbReference type="ARBA" id="ARBA00023015"/>
    </source>
</evidence>
<evidence type="ECO:0000256" key="8">
    <source>
        <dbReference type="ARBA" id="ARBA00023163"/>
    </source>
</evidence>
<dbReference type="OrthoDB" id="298344at2759"/>
<dbReference type="PANTHER" id="PTHR31169">
    <property type="entry name" value="OS05G0300700 PROTEIN"/>
    <property type="match status" value="1"/>
</dbReference>
<keyword evidence="4" id="KW-1017">Isopeptide bond</keyword>
<organism evidence="12 13">
    <name type="scientific">Cuscuta europaea</name>
    <name type="common">European dodder</name>
    <dbReference type="NCBI Taxonomy" id="41803"/>
    <lineage>
        <taxon>Eukaryota</taxon>
        <taxon>Viridiplantae</taxon>
        <taxon>Streptophyta</taxon>
        <taxon>Embryophyta</taxon>
        <taxon>Tracheophyta</taxon>
        <taxon>Spermatophyta</taxon>
        <taxon>Magnoliopsida</taxon>
        <taxon>eudicotyledons</taxon>
        <taxon>Gunneridae</taxon>
        <taxon>Pentapetalae</taxon>
        <taxon>asterids</taxon>
        <taxon>lamiids</taxon>
        <taxon>Solanales</taxon>
        <taxon>Convolvulaceae</taxon>
        <taxon>Cuscuteae</taxon>
        <taxon>Cuscuta</taxon>
        <taxon>Cuscuta subgen. Cuscuta</taxon>
    </lineage>
</organism>
<evidence type="ECO:0000313" key="12">
    <source>
        <dbReference type="EMBL" id="CAH9082821.1"/>
    </source>
</evidence>
<keyword evidence="9" id="KW-0539">Nucleus</keyword>
<dbReference type="GO" id="GO:0005634">
    <property type="term" value="C:nucleus"/>
    <property type="evidence" value="ECO:0007669"/>
    <property type="project" value="UniProtKB-SubCell"/>
</dbReference>
<evidence type="ECO:0000256" key="2">
    <source>
        <dbReference type="ARBA" id="ARBA00004496"/>
    </source>
</evidence>
<dbReference type="GO" id="GO:0005737">
    <property type="term" value="C:cytoplasm"/>
    <property type="evidence" value="ECO:0007669"/>
    <property type="project" value="UniProtKB-SubCell"/>
</dbReference>
<name>A0A9P0YZC6_CUSEU</name>
<protein>
    <recommendedName>
        <fullName evidence="11">Zinc-finger domain-containing protein</fullName>
    </recommendedName>
</protein>
<evidence type="ECO:0000256" key="5">
    <source>
        <dbReference type="ARBA" id="ARBA00022553"/>
    </source>
</evidence>
<evidence type="ECO:0000256" key="3">
    <source>
        <dbReference type="ARBA" id="ARBA00022490"/>
    </source>
</evidence>
<comment type="subcellular location">
    <subcellularLocation>
        <location evidence="2">Cytoplasm</location>
    </subcellularLocation>
    <subcellularLocation>
        <location evidence="1">Nucleus</location>
    </subcellularLocation>
</comment>
<evidence type="ECO:0000313" key="13">
    <source>
        <dbReference type="Proteomes" id="UP001152484"/>
    </source>
</evidence>
<dbReference type="Proteomes" id="UP001152484">
    <property type="component" value="Unassembled WGS sequence"/>
</dbReference>
<dbReference type="GO" id="GO:0006355">
    <property type="term" value="P:regulation of DNA-templated transcription"/>
    <property type="evidence" value="ECO:0007669"/>
    <property type="project" value="InterPro"/>
</dbReference>
<dbReference type="AlphaFoldDB" id="A0A9P0YZC6"/>
<comment type="caution">
    <text evidence="12">The sequence shown here is derived from an EMBL/GenBank/DDBJ whole genome shotgun (WGS) entry which is preliminary data.</text>
</comment>
<keyword evidence="6" id="KW-0832">Ubl conjugation</keyword>
<keyword evidence="8" id="KW-0804">Transcription</keyword>
<evidence type="ECO:0000256" key="4">
    <source>
        <dbReference type="ARBA" id="ARBA00022499"/>
    </source>
</evidence>
<dbReference type="PANTHER" id="PTHR31169:SF15">
    <property type="entry name" value="EXPRESSED PROTEIN"/>
    <property type="match status" value="1"/>
</dbReference>
<keyword evidence="5" id="KW-0597">Phosphoprotein</keyword>
<reference evidence="12" key="1">
    <citation type="submission" date="2022-07" db="EMBL/GenBank/DDBJ databases">
        <authorList>
            <person name="Macas J."/>
            <person name="Novak P."/>
            <person name="Neumann P."/>
        </authorList>
    </citation>
    <scope>NUCLEOTIDE SEQUENCE</scope>
</reference>
<feature type="region of interest" description="Disordered" evidence="10">
    <location>
        <begin position="1"/>
        <end position="21"/>
    </location>
</feature>
<feature type="domain" description="Zinc-finger" evidence="11">
    <location>
        <begin position="194"/>
        <end position="313"/>
    </location>
</feature>
<sequence length="325" mass="36855">MTRRSLAANSAYEDSREASMVVHRGAKHTAGLRKTNMTKIVGSSTPLRRSNRLKGSDPLHGSWEGKQRCGDDCVVLDIHQPCIKMKEVKEKYDYEAIRKARISENQARMESLGIRKTMLELRSTIPSKPKLDKRKLIKSECSSSLLRRSNRLKNKPAVSVKLEDDEGYTARQPSSYAVARVCSRKVRGSVHNPIYGISCHFCRQKKLCGEEECKRCNDFDMNQPCIGKTDCSLCHSGNGVFCRACLEIRYGEDMEEVRANKEWICPHCVEDKGINPYWICNSSFCLKKRGMAPTGIAIYKAREMGLKSVAHLLMHELMSKDDRSI</sequence>
<evidence type="ECO:0000256" key="10">
    <source>
        <dbReference type="SAM" id="MobiDB-lite"/>
    </source>
</evidence>
<keyword evidence="7" id="KW-0805">Transcription regulation</keyword>
<evidence type="ECO:0000256" key="6">
    <source>
        <dbReference type="ARBA" id="ARBA00022843"/>
    </source>
</evidence>
<dbReference type="InterPro" id="IPR018866">
    <property type="entry name" value="Znf-4CXXC_R1"/>
</dbReference>
<gene>
    <name evidence="12" type="ORF">CEURO_LOCUS8423</name>
</gene>
<dbReference type="EMBL" id="CAMAPE010000016">
    <property type="protein sequence ID" value="CAH9082821.1"/>
    <property type="molecule type" value="Genomic_DNA"/>
</dbReference>